<protein>
    <recommendedName>
        <fullName evidence="4">Transketolase-like pyrimidine-binding domain-containing protein</fullName>
    </recommendedName>
</protein>
<evidence type="ECO:0000256" key="3">
    <source>
        <dbReference type="ARBA" id="ARBA00051764"/>
    </source>
</evidence>
<dbReference type="GO" id="GO:0007584">
    <property type="term" value="P:response to nutrient"/>
    <property type="evidence" value="ECO:0007669"/>
    <property type="project" value="TreeGrafter"/>
</dbReference>
<feature type="domain" description="Transketolase-like pyrimidine-binding" evidence="4">
    <location>
        <begin position="447"/>
        <end position="621"/>
    </location>
</feature>
<dbReference type="EMBL" id="HBHK01008583">
    <property type="protein sequence ID" value="CAD9676165.1"/>
    <property type="molecule type" value="Transcribed_RNA"/>
</dbReference>
<accession>A0A7S2RNF9</accession>
<evidence type="ECO:0000259" key="4">
    <source>
        <dbReference type="SMART" id="SM00861"/>
    </source>
</evidence>
<sequence>MNTALIRRSTKLWWRKPGIAFQCQASAVQLFSTGSYASKRRDLQGRIDELVEVQQRDKFHRFLLGLQGRTFDVKHANLPSGLDEKSAELLLRAGFGTFLLHVEARVASLIGEGFYTIGPCGEELVGILGLLSRASDPMALHYRHVSVQLARQLASGRPLDQVILDRARSYVCSQLDPVTGGNHCAIGGTAYDFYVTSTLASQAPPAVGRALATRLAPRLDKSKAKFPRDAVSIVSLGDGSVNNGMFLSALNLSKYAQHRGFKCPVLFVVTNNDICISLKGHGYMKKFASDAGVKLFSAHGDGEDLDQLWGETQSAINFVRSQSKPAMLVLDKLPRRFGHAATDRQGMYLSDDEISNAVESNPLEATCLWALKNGLVSSPELLLSWWTSTQQVVEESFQIASKEPKISDREHIVSCTQAPLVPLPVSSTTKDFYKSDDRSTRKLRKKQPMRVLMNQVFKEALSLNSNCVYVGEDVRHGGYYRVTDEISQLFPERIQDFPPDETSLIGIGMGYAQAGLLPIVEIPYAKYLDCAADMFFESIMTHWCTSGKQTNGMVIRLQGFDKGVFGGNFHTHNSLYLPPGLDVVCYSNGVDYVRGMRHALHQASEAGRIVMSVDSTDLLHRRSLFNDEDTEWLGSYPLDTDENDQFMLDFDTVILYGNPTSPKERSYVSSSTSQHGADVVIFSYGNGIPTSLRAAKSIVESSSKSVCVVDCPTLGVVSKGMRTILENNPDAALVFADVCKPGQNPFAATIMGLQCEGILENFKWQCATAAATYNPLGCTLTFLNEDDIKTAARKIVDFATNFN</sequence>
<name>A0A7S2RNF9_9STRA</name>
<reference evidence="5" key="1">
    <citation type="submission" date="2021-01" db="EMBL/GenBank/DDBJ databases">
        <authorList>
            <person name="Corre E."/>
            <person name="Pelletier E."/>
            <person name="Niang G."/>
            <person name="Scheremetjew M."/>
            <person name="Finn R."/>
            <person name="Kale V."/>
            <person name="Holt S."/>
            <person name="Cochrane G."/>
            <person name="Meng A."/>
            <person name="Brown T."/>
            <person name="Cohen L."/>
        </authorList>
    </citation>
    <scope>NUCLEOTIDE SEQUENCE</scope>
    <source>
        <strain evidence="5">NY070348D</strain>
    </source>
</reference>
<dbReference type="PANTHER" id="PTHR42980:SF1">
    <property type="entry name" value="2-OXOISOVALERATE DEHYDROGENASE SUBUNIT BETA, MITOCHONDRIAL"/>
    <property type="match status" value="1"/>
</dbReference>
<dbReference type="GO" id="GO:0009083">
    <property type="term" value="P:branched-chain amino acid catabolic process"/>
    <property type="evidence" value="ECO:0007669"/>
    <property type="project" value="TreeGrafter"/>
</dbReference>
<evidence type="ECO:0000256" key="2">
    <source>
        <dbReference type="ARBA" id="ARBA00023002"/>
    </source>
</evidence>
<dbReference type="InterPro" id="IPR029061">
    <property type="entry name" value="THDP-binding"/>
</dbReference>
<dbReference type="InterPro" id="IPR001017">
    <property type="entry name" value="DH_E1"/>
</dbReference>
<evidence type="ECO:0000313" key="5">
    <source>
        <dbReference type="EMBL" id="CAD9676165.1"/>
    </source>
</evidence>
<organism evidence="5">
    <name type="scientific">Mucochytrium quahogii</name>
    <dbReference type="NCBI Taxonomy" id="96639"/>
    <lineage>
        <taxon>Eukaryota</taxon>
        <taxon>Sar</taxon>
        <taxon>Stramenopiles</taxon>
        <taxon>Bigyra</taxon>
        <taxon>Labyrinthulomycetes</taxon>
        <taxon>Thraustochytrida</taxon>
        <taxon>Thraustochytriidae</taxon>
        <taxon>Mucochytrium</taxon>
    </lineage>
</organism>
<dbReference type="Pfam" id="PF02779">
    <property type="entry name" value="Transket_pyr"/>
    <property type="match status" value="1"/>
</dbReference>
<dbReference type="GO" id="GO:0003863">
    <property type="term" value="F:branched-chain 2-oxo acid dehydrogenase activity"/>
    <property type="evidence" value="ECO:0007669"/>
    <property type="project" value="UniProtKB-EC"/>
</dbReference>
<dbReference type="InterPro" id="IPR005475">
    <property type="entry name" value="Transketolase-like_Pyr-bd"/>
</dbReference>
<dbReference type="Gene3D" id="3.40.50.970">
    <property type="match status" value="2"/>
</dbReference>
<dbReference type="PANTHER" id="PTHR42980">
    <property type="entry name" value="2-OXOISOVALERATE DEHYDROGENASE SUBUNIT BETA-RELATED"/>
    <property type="match status" value="1"/>
</dbReference>
<evidence type="ECO:0000256" key="1">
    <source>
        <dbReference type="ARBA" id="ARBA00001964"/>
    </source>
</evidence>
<keyword evidence="2" id="KW-0560">Oxidoreductase</keyword>
<gene>
    <name evidence="5" type="ORF">QSP1433_LOCUS5343</name>
</gene>
<dbReference type="Pfam" id="PF00676">
    <property type="entry name" value="E1_dh"/>
    <property type="match status" value="1"/>
</dbReference>
<dbReference type="AlphaFoldDB" id="A0A7S2RNF9"/>
<comment type="cofactor">
    <cofactor evidence="1">
        <name>thiamine diphosphate</name>
        <dbReference type="ChEBI" id="CHEBI:58937"/>
    </cofactor>
</comment>
<dbReference type="SMART" id="SM00861">
    <property type="entry name" value="Transket_pyr"/>
    <property type="match status" value="1"/>
</dbReference>
<comment type="catalytic activity">
    <reaction evidence="3">
        <text>N(6)-[(R)-lipoyl]-L-lysyl-[protein] + 3-methyl-2-oxobutanoate + H(+) = N(6)-[(R)-S(8)-2-methylpropanoyldihydrolipoyl]-L-lysyl-[protein] + CO2</text>
        <dbReference type="Rhea" id="RHEA:13457"/>
        <dbReference type="Rhea" id="RHEA-COMP:10474"/>
        <dbReference type="Rhea" id="RHEA-COMP:10497"/>
        <dbReference type="ChEBI" id="CHEBI:11851"/>
        <dbReference type="ChEBI" id="CHEBI:15378"/>
        <dbReference type="ChEBI" id="CHEBI:16526"/>
        <dbReference type="ChEBI" id="CHEBI:83099"/>
        <dbReference type="ChEBI" id="CHEBI:83142"/>
        <dbReference type="EC" id="1.2.4.4"/>
    </reaction>
    <physiologicalReaction direction="left-to-right" evidence="3">
        <dbReference type="Rhea" id="RHEA:13458"/>
    </physiologicalReaction>
</comment>
<proteinExistence type="predicted"/>
<dbReference type="SUPFAM" id="SSF52518">
    <property type="entry name" value="Thiamin diphosphate-binding fold (THDP-binding)"/>
    <property type="match status" value="2"/>
</dbReference>